<dbReference type="NCBIfam" id="NF041874">
    <property type="entry name" value="EPS_EpsC"/>
    <property type="match status" value="1"/>
</dbReference>
<dbReference type="InterPro" id="IPR042122">
    <property type="entry name" value="Ser_AcTrfase_N_sf"/>
</dbReference>
<evidence type="ECO:0000313" key="6">
    <source>
        <dbReference type="EMBL" id="MFC7202678.1"/>
    </source>
</evidence>
<evidence type="ECO:0000313" key="7">
    <source>
        <dbReference type="Proteomes" id="UP001596481"/>
    </source>
</evidence>
<dbReference type="GO" id="GO:0009001">
    <property type="term" value="F:serine O-acetyltransferase activity"/>
    <property type="evidence" value="ECO:0007669"/>
    <property type="project" value="UniProtKB-EC"/>
</dbReference>
<dbReference type="CDD" id="cd03354">
    <property type="entry name" value="LbH_SAT"/>
    <property type="match status" value="1"/>
</dbReference>
<gene>
    <name evidence="6" type="primary">epsC</name>
    <name evidence="6" type="ORF">ACFQJC_04070</name>
</gene>
<dbReference type="InterPro" id="IPR045304">
    <property type="entry name" value="LbH_SAT"/>
</dbReference>
<sequence length="286" mass="31628">MSYTYAADVHLDLRASYHDDEAPFPADMSPRFPPRGHLRDDIDLLKRLLFPRCWNAGPYVDDEDALKTAVAELGALFYDGIAPYGDENPTQTVDTVLAKLPEIRSTLKKDVEAAFKGDPAARSYIEIIRSYPGVQAIVIQRVAHALYEEGASEYARELTEYAKTETGIDIHPGATIGDYFFIDHGTGVVIGETTTIGDWARIYQNVTLGALHFEEQEDEEHMLKKGYKRHPDIGDSVVIGAGSKVLGAVSIGDHVSIGANSWVTEDIPDHTSVYISDHPTLERKPK</sequence>
<name>A0ABD5ZBY9_9EURY</name>
<comment type="similarity">
    <text evidence="1">Belongs to the transferase hexapeptide repeat family.</text>
</comment>
<dbReference type="Gene3D" id="1.10.3130.10">
    <property type="entry name" value="serine acetyltransferase, domain 1"/>
    <property type="match status" value="1"/>
</dbReference>
<comment type="caution">
    <text evidence="6">The sequence shown here is derived from an EMBL/GenBank/DDBJ whole genome shotgun (WGS) entry which is preliminary data.</text>
</comment>
<keyword evidence="7" id="KW-1185">Reference proteome</keyword>
<evidence type="ECO:0000256" key="1">
    <source>
        <dbReference type="ARBA" id="ARBA00007274"/>
    </source>
</evidence>
<dbReference type="GO" id="GO:0008652">
    <property type="term" value="P:amino acid biosynthetic process"/>
    <property type="evidence" value="ECO:0007669"/>
    <property type="project" value="UniProtKB-KW"/>
</dbReference>
<dbReference type="InterPro" id="IPR053376">
    <property type="entry name" value="Serine_acetyltransferase"/>
</dbReference>
<organism evidence="6 7">
    <name type="scientific">Haloferax namakaokahaiae</name>
    <dbReference type="NCBI Taxonomy" id="1748331"/>
    <lineage>
        <taxon>Archaea</taxon>
        <taxon>Methanobacteriati</taxon>
        <taxon>Methanobacteriota</taxon>
        <taxon>Stenosarchaea group</taxon>
        <taxon>Halobacteria</taxon>
        <taxon>Halobacteriales</taxon>
        <taxon>Haloferacaceae</taxon>
        <taxon>Haloferax</taxon>
    </lineage>
</organism>
<dbReference type="Proteomes" id="UP001596481">
    <property type="component" value="Unassembled WGS sequence"/>
</dbReference>
<dbReference type="AlphaFoldDB" id="A0ABD5ZBY9"/>
<reference evidence="6 7" key="1">
    <citation type="journal article" date="2019" name="Int. J. Syst. Evol. Microbiol.">
        <title>The Global Catalogue of Microorganisms (GCM) 10K type strain sequencing project: providing services to taxonomists for standard genome sequencing and annotation.</title>
        <authorList>
            <consortium name="The Broad Institute Genomics Platform"/>
            <consortium name="The Broad Institute Genome Sequencing Center for Infectious Disease"/>
            <person name="Wu L."/>
            <person name="Ma J."/>
        </authorList>
    </citation>
    <scope>NUCLEOTIDE SEQUENCE [LARGE SCALE GENOMIC DNA]</scope>
    <source>
        <strain evidence="6 7">DSM 29988</strain>
    </source>
</reference>
<evidence type="ECO:0000256" key="2">
    <source>
        <dbReference type="ARBA" id="ARBA00013266"/>
    </source>
</evidence>
<dbReference type="Pfam" id="PF00132">
    <property type="entry name" value="Hexapep"/>
    <property type="match status" value="1"/>
</dbReference>
<dbReference type="InterPro" id="IPR001451">
    <property type="entry name" value="Hexapep"/>
</dbReference>
<dbReference type="SUPFAM" id="SSF51161">
    <property type="entry name" value="Trimeric LpxA-like enzymes"/>
    <property type="match status" value="1"/>
</dbReference>
<dbReference type="Gene3D" id="2.160.10.10">
    <property type="entry name" value="Hexapeptide repeat proteins"/>
    <property type="match status" value="1"/>
</dbReference>
<evidence type="ECO:0000256" key="5">
    <source>
        <dbReference type="ARBA" id="ARBA00023315"/>
    </source>
</evidence>
<protein>
    <recommendedName>
        <fullName evidence="2">serine O-acetyltransferase</fullName>
        <ecNumber evidence="2">2.3.1.30</ecNumber>
    </recommendedName>
</protein>
<evidence type="ECO:0000256" key="3">
    <source>
        <dbReference type="ARBA" id="ARBA00022605"/>
    </source>
</evidence>
<proteinExistence type="inferred from homology"/>
<dbReference type="PANTHER" id="PTHR42811">
    <property type="entry name" value="SERINE ACETYLTRANSFERASE"/>
    <property type="match status" value="1"/>
</dbReference>
<accession>A0ABD5ZBY9</accession>
<keyword evidence="4" id="KW-0808">Transferase</keyword>
<keyword evidence="3" id="KW-0028">Amino-acid biosynthesis</keyword>
<dbReference type="PROSITE" id="PS00101">
    <property type="entry name" value="HEXAPEP_TRANSFERASES"/>
    <property type="match status" value="1"/>
</dbReference>
<dbReference type="EMBL" id="JBHTAA010000001">
    <property type="protein sequence ID" value="MFC7202678.1"/>
    <property type="molecule type" value="Genomic_DNA"/>
</dbReference>
<dbReference type="EC" id="2.3.1.30" evidence="2"/>
<evidence type="ECO:0000256" key="4">
    <source>
        <dbReference type="ARBA" id="ARBA00022679"/>
    </source>
</evidence>
<keyword evidence="5" id="KW-0012">Acyltransferase</keyword>
<dbReference type="InterPro" id="IPR018357">
    <property type="entry name" value="Hexapep_transf_CS"/>
</dbReference>
<dbReference type="InterPro" id="IPR011004">
    <property type="entry name" value="Trimer_LpxA-like_sf"/>
</dbReference>
<dbReference type="RefSeq" id="WP_390221974.1">
    <property type="nucleotide sequence ID" value="NZ_JBHTAA010000001.1"/>
</dbReference>